<dbReference type="Proteomes" id="UP001432322">
    <property type="component" value="Unassembled WGS sequence"/>
</dbReference>
<evidence type="ECO:0000259" key="3">
    <source>
        <dbReference type="PROSITE" id="PS50157"/>
    </source>
</evidence>
<feature type="region of interest" description="Disordered" evidence="2">
    <location>
        <begin position="234"/>
        <end position="256"/>
    </location>
</feature>
<protein>
    <recommendedName>
        <fullName evidence="3">C2H2-type domain-containing protein</fullName>
    </recommendedName>
</protein>
<gene>
    <name evidence="4" type="ORF">PFISCL1PPCAC_10721</name>
</gene>
<evidence type="ECO:0000313" key="5">
    <source>
        <dbReference type="Proteomes" id="UP001432322"/>
    </source>
</evidence>
<feature type="compositionally biased region" description="Basic and acidic residues" evidence="2">
    <location>
        <begin position="132"/>
        <end position="142"/>
    </location>
</feature>
<feature type="non-terminal residue" evidence="4">
    <location>
        <position position="1"/>
    </location>
</feature>
<proteinExistence type="predicted"/>
<dbReference type="Gene3D" id="3.30.160.60">
    <property type="entry name" value="Classic Zinc Finger"/>
    <property type="match status" value="1"/>
</dbReference>
<dbReference type="EMBL" id="BTSY01000003">
    <property type="protein sequence ID" value="GMT19424.1"/>
    <property type="molecule type" value="Genomic_DNA"/>
</dbReference>
<evidence type="ECO:0000256" key="2">
    <source>
        <dbReference type="SAM" id="MobiDB-lite"/>
    </source>
</evidence>
<name>A0AAV5VM04_9BILA</name>
<feature type="domain" description="C2H2-type" evidence="3">
    <location>
        <begin position="299"/>
        <end position="327"/>
    </location>
</feature>
<keyword evidence="5" id="KW-1185">Reference proteome</keyword>
<reference evidence="4" key="1">
    <citation type="submission" date="2023-10" db="EMBL/GenBank/DDBJ databases">
        <title>Genome assembly of Pristionchus species.</title>
        <authorList>
            <person name="Yoshida K."/>
            <person name="Sommer R.J."/>
        </authorList>
    </citation>
    <scope>NUCLEOTIDE SEQUENCE</scope>
    <source>
        <strain evidence="4">RS5133</strain>
    </source>
</reference>
<sequence>IQMVGVVSSDQLIVCLNDVFRLLDNTSNGSERLLVQMAKVLYSLSESNTQLYNVEVGELFEMSGHFYDSLRNPSTSQPVSYSKRDRAIAALAVAFSTVMMKERTENSGDIIGSSDRVKQEPSLNGHGEQEDDGGRESREHVEPAIPIKNEETENEMELNQFGHSPLSSPLLDPDPFLSSLHNEEQQSMNRKRCGSPTTIKRETERMEIIKRRMIESQWEMAGWPIYRDFKTDEDFSGSGNQGTSSGINNNNSSLPPSPPAPILFRCPLSAVGICKEERTSKEECYNHVQMLHPNFTLPFPCSKCEVAFKYKHELRDHSELHHSSPVPIRNHLYLHKLYFTNKTSTSQRSSQCPHCSFSSTSARHFLSHHSADHPQCSQPHLSCSDHQCRRRFKFCNLKQVIYHYGAVGACKGQCVMVKE</sequence>
<feature type="compositionally biased region" description="Low complexity" evidence="2">
    <location>
        <begin position="236"/>
        <end position="254"/>
    </location>
</feature>
<dbReference type="AlphaFoldDB" id="A0AAV5VM04"/>
<keyword evidence="1" id="KW-0863">Zinc-finger</keyword>
<evidence type="ECO:0000313" key="4">
    <source>
        <dbReference type="EMBL" id="GMT19424.1"/>
    </source>
</evidence>
<dbReference type="PROSITE" id="PS00028">
    <property type="entry name" value="ZINC_FINGER_C2H2_1"/>
    <property type="match status" value="1"/>
</dbReference>
<evidence type="ECO:0000256" key="1">
    <source>
        <dbReference type="PROSITE-ProRule" id="PRU00042"/>
    </source>
</evidence>
<comment type="caution">
    <text evidence="4">The sequence shown here is derived from an EMBL/GenBank/DDBJ whole genome shotgun (WGS) entry which is preliminary data.</text>
</comment>
<feature type="region of interest" description="Disordered" evidence="2">
    <location>
        <begin position="106"/>
        <end position="148"/>
    </location>
</feature>
<dbReference type="PROSITE" id="PS50157">
    <property type="entry name" value="ZINC_FINGER_C2H2_2"/>
    <property type="match status" value="1"/>
</dbReference>
<keyword evidence="1" id="KW-0479">Metal-binding</keyword>
<keyword evidence="1" id="KW-0862">Zinc</keyword>
<dbReference type="InterPro" id="IPR013087">
    <property type="entry name" value="Znf_C2H2_type"/>
</dbReference>
<dbReference type="GO" id="GO:0008270">
    <property type="term" value="F:zinc ion binding"/>
    <property type="evidence" value="ECO:0007669"/>
    <property type="project" value="UniProtKB-KW"/>
</dbReference>
<accession>A0AAV5VM04</accession>
<dbReference type="SMART" id="SM00355">
    <property type="entry name" value="ZnF_C2H2"/>
    <property type="match status" value="2"/>
</dbReference>
<organism evidence="4 5">
    <name type="scientific">Pristionchus fissidentatus</name>
    <dbReference type="NCBI Taxonomy" id="1538716"/>
    <lineage>
        <taxon>Eukaryota</taxon>
        <taxon>Metazoa</taxon>
        <taxon>Ecdysozoa</taxon>
        <taxon>Nematoda</taxon>
        <taxon>Chromadorea</taxon>
        <taxon>Rhabditida</taxon>
        <taxon>Rhabditina</taxon>
        <taxon>Diplogasteromorpha</taxon>
        <taxon>Diplogasteroidea</taxon>
        <taxon>Neodiplogasteridae</taxon>
        <taxon>Pristionchus</taxon>
    </lineage>
</organism>